<dbReference type="Pfam" id="PF01464">
    <property type="entry name" value="SLT"/>
    <property type="match status" value="1"/>
</dbReference>
<dbReference type="RefSeq" id="WP_301697125.1">
    <property type="nucleotide sequence ID" value="NZ_JAUJYW010000002.1"/>
</dbReference>
<dbReference type="Proteomes" id="UP001174867">
    <property type="component" value="Unassembled WGS sequence"/>
</dbReference>
<keyword evidence="4" id="KW-1185">Reference proteome</keyword>
<accession>A0ABT8PQK7</accession>
<dbReference type="PANTHER" id="PTHR37423:SF2">
    <property type="entry name" value="MEMBRANE-BOUND LYTIC MUREIN TRANSGLYCOSYLASE C"/>
    <property type="match status" value="1"/>
</dbReference>
<dbReference type="PANTHER" id="PTHR37423">
    <property type="entry name" value="SOLUBLE LYTIC MUREIN TRANSGLYCOSYLASE-RELATED"/>
    <property type="match status" value="1"/>
</dbReference>
<proteinExistence type="inferred from homology"/>
<evidence type="ECO:0000259" key="2">
    <source>
        <dbReference type="Pfam" id="PF01464"/>
    </source>
</evidence>
<sequence length="631" mass="67572">MSATVIDALLVTLGLDPSAFTAGTNEVTKDLGKLKKESESTSKAMAEEGKKAAEFFRSIRNEMLALIGVTLTLKGVKDILIDTTHSMADLGRVSTLIGESARTVDAWGNAVKGFGGDAKTMQATMLGLEDSITSFQMTGRGNGTIQAFRSMGIQFMDEHGKARKSSDLLLDVARYFEKVHATPQQARQFGKMAGIDQATINMLMQGSEATKRYVAEQERNSAVTAQAIRNAQEMERAWASLDSQWQAAKLTLTEALQPQIKQVTQLLKEGGDWIRDHRGEINQFFQELPGKIKPIIDDVQQVVKFFGGWENIAKALIGLQLASWIGSVATSLAGLAASLTTLAPLMATLYYIKWLYDNKEDVGTTFKGSYDYAKKNIEDSLRNFGFDIPLGPNQVKGTPQTALDIPGVVPAGSLPQGSEPEQRGQSVKIPQAVGKGAALLGMMAGTFGQLEAKYQLPTGLLNSVATTESGGNQFAVSSAGAQGLFQLMPGTAKGLGLKEGEQFDPQKSSEAAARYLSSLLKQFGGDVNTALAAYNWGPGNVAKKGLGNMPAETKAYLQKVTGGMPVGAGSRYAFAPPAMMNAPTVREVHNETHIGQITIQTQATDANAMAKELPGALRRTPLIYQADQGMS</sequence>
<dbReference type="InterPro" id="IPR008258">
    <property type="entry name" value="Transglycosylase_SLT_dom_1"/>
</dbReference>
<reference evidence="3 4" key="1">
    <citation type="submission" date="2023-07" db="EMBL/GenBank/DDBJ databases">
        <title>Citrobacter selenititolerans sp. nov., isolated from seleniferous soil.</title>
        <authorList>
            <person name="Zhang S."/>
            <person name="Li K."/>
            <person name="Peng J."/>
            <person name="Wang H."/>
            <person name="Sun J."/>
            <person name="Guo Y."/>
        </authorList>
    </citation>
    <scope>NUCLEOTIDE SEQUENCE [LARGE SCALE GENOMIC DNA]</scope>
    <source>
        <strain evidence="3 4">S2-9</strain>
    </source>
</reference>
<dbReference type="InterPro" id="IPR010090">
    <property type="entry name" value="Phage_tape_meas"/>
</dbReference>
<dbReference type="SUPFAM" id="SSF53955">
    <property type="entry name" value="Lysozyme-like"/>
    <property type="match status" value="1"/>
</dbReference>
<dbReference type="InterPro" id="IPR023346">
    <property type="entry name" value="Lysozyme-like_dom_sf"/>
</dbReference>
<name>A0ABT8PQK7_9ENTR</name>
<dbReference type="CDD" id="cd00254">
    <property type="entry name" value="LT-like"/>
    <property type="match status" value="1"/>
</dbReference>
<gene>
    <name evidence="3" type="ORF">Q0A17_04160</name>
</gene>
<dbReference type="Gene3D" id="1.10.530.10">
    <property type="match status" value="1"/>
</dbReference>
<comment type="caution">
    <text evidence="3">The sequence shown here is derived from an EMBL/GenBank/DDBJ whole genome shotgun (WGS) entry which is preliminary data.</text>
</comment>
<evidence type="ECO:0000313" key="3">
    <source>
        <dbReference type="EMBL" id="MDN8598616.1"/>
    </source>
</evidence>
<feature type="domain" description="Transglycosylase SLT" evidence="2">
    <location>
        <begin position="447"/>
        <end position="552"/>
    </location>
</feature>
<evidence type="ECO:0000256" key="1">
    <source>
        <dbReference type="ARBA" id="ARBA00007734"/>
    </source>
</evidence>
<dbReference type="EMBL" id="JAUJYW010000002">
    <property type="protein sequence ID" value="MDN8598616.1"/>
    <property type="molecule type" value="Genomic_DNA"/>
</dbReference>
<evidence type="ECO:0000313" key="4">
    <source>
        <dbReference type="Proteomes" id="UP001174867"/>
    </source>
</evidence>
<protein>
    <submittedName>
        <fullName evidence="3">Phage tail tape measure protein</fullName>
    </submittedName>
</protein>
<organism evidence="3 4">
    <name type="scientific">Citrobacter enshiensis</name>
    <dbReference type="NCBI Taxonomy" id="2971264"/>
    <lineage>
        <taxon>Bacteria</taxon>
        <taxon>Pseudomonadati</taxon>
        <taxon>Pseudomonadota</taxon>
        <taxon>Gammaproteobacteria</taxon>
        <taxon>Enterobacterales</taxon>
        <taxon>Enterobacteriaceae</taxon>
        <taxon>Citrobacter</taxon>
    </lineage>
</organism>
<comment type="similarity">
    <text evidence="1">Belongs to the transglycosylase Slt family.</text>
</comment>
<dbReference type="NCBIfam" id="TIGR01760">
    <property type="entry name" value="tape_meas_TP901"/>
    <property type="match status" value="1"/>
</dbReference>